<dbReference type="AlphaFoldDB" id="A0A9W7G496"/>
<sequence length="279" mass="30330">MVRIFTVERGLFMGGWGDRRGSVAAVGVCEHSDMSLQKIVADAPSFFGGENRKVCRVESTITGGSMMTQQRRTLELVSGGSPPELPGGVRLQAVGKPEPEPRVSLGTLSFNNGSVPYLKLPGSAPHNYIIEEPNGSGSTTRYVARRTKSLLFQEQWALEGSTYADPSTSATWTWVDGDKANPDESGRERDKPTDSWVLFAIKDPQGAIAAKVWMLPAIKDNVGMTSPTRLGKGYYAIEMGPGDSYGARMEANCLPRALLFSLAMLHSYEYDKSTWLAGN</sequence>
<gene>
    <name evidence="1" type="ORF">TrCOL_g232</name>
</gene>
<protein>
    <submittedName>
        <fullName evidence="1">Uncharacterized protein</fullName>
    </submittedName>
</protein>
<accession>A0A9W7G496</accession>
<name>A0A9W7G496_9STRA</name>
<dbReference type="Proteomes" id="UP001165065">
    <property type="component" value="Unassembled WGS sequence"/>
</dbReference>
<evidence type="ECO:0000313" key="2">
    <source>
        <dbReference type="Proteomes" id="UP001165065"/>
    </source>
</evidence>
<organism evidence="1 2">
    <name type="scientific">Triparma columacea</name>
    <dbReference type="NCBI Taxonomy" id="722753"/>
    <lineage>
        <taxon>Eukaryota</taxon>
        <taxon>Sar</taxon>
        <taxon>Stramenopiles</taxon>
        <taxon>Ochrophyta</taxon>
        <taxon>Bolidophyceae</taxon>
        <taxon>Parmales</taxon>
        <taxon>Triparmaceae</taxon>
        <taxon>Triparma</taxon>
    </lineage>
</organism>
<proteinExistence type="predicted"/>
<reference evidence="2" key="1">
    <citation type="journal article" date="2023" name="Commun. Biol.">
        <title>Genome analysis of Parmales, the sister group of diatoms, reveals the evolutionary specialization of diatoms from phago-mixotrophs to photoautotrophs.</title>
        <authorList>
            <person name="Ban H."/>
            <person name="Sato S."/>
            <person name="Yoshikawa S."/>
            <person name="Yamada K."/>
            <person name="Nakamura Y."/>
            <person name="Ichinomiya M."/>
            <person name="Sato N."/>
            <person name="Blanc-Mathieu R."/>
            <person name="Endo H."/>
            <person name="Kuwata A."/>
            <person name="Ogata H."/>
        </authorList>
    </citation>
    <scope>NUCLEOTIDE SEQUENCE [LARGE SCALE GENOMIC DNA]</scope>
</reference>
<keyword evidence="2" id="KW-1185">Reference proteome</keyword>
<evidence type="ECO:0000313" key="1">
    <source>
        <dbReference type="EMBL" id="GMI32381.1"/>
    </source>
</evidence>
<comment type="caution">
    <text evidence="1">The sequence shown here is derived from an EMBL/GenBank/DDBJ whole genome shotgun (WGS) entry which is preliminary data.</text>
</comment>
<dbReference type="EMBL" id="BRYA01000780">
    <property type="protein sequence ID" value="GMI32381.1"/>
    <property type="molecule type" value="Genomic_DNA"/>
</dbReference>